<dbReference type="GO" id="GO:0005681">
    <property type="term" value="C:spliceosomal complex"/>
    <property type="evidence" value="ECO:0007669"/>
    <property type="project" value="UniProtKB-KW"/>
</dbReference>
<dbReference type="GO" id="GO:0000184">
    <property type="term" value="P:nuclear-transcribed mRNA catabolic process, nonsense-mediated decay"/>
    <property type="evidence" value="ECO:0007669"/>
    <property type="project" value="UniProtKB-KW"/>
</dbReference>
<dbReference type="GO" id="GO:0006397">
    <property type="term" value="P:mRNA processing"/>
    <property type="evidence" value="ECO:0007669"/>
    <property type="project" value="UniProtKB-KW"/>
</dbReference>
<feature type="compositionally biased region" description="Basic and acidic residues" evidence="18">
    <location>
        <begin position="7"/>
        <end position="24"/>
    </location>
</feature>
<keyword evidence="13" id="KW-0694">RNA-binding</keyword>
<evidence type="ECO:0000256" key="5">
    <source>
        <dbReference type="ARBA" id="ARBA00009548"/>
    </source>
</evidence>
<evidence type="ECO:0000256" key="1">
    <source>
        <dbReference type="ARBA" id="ARBA00004210"/>
    </source>
</evidence>
<keyword evidence="12" id="KW-0810">Translation regulation</keyword>
<evidence type="ECO:0000256" key="10">
    <source>
        <dbReference type="ARBA" id="ARBA00022728"/>
    </source>
</evidence>
<feature type="compositionally biased region" description="Polar residues" evidence="18">
    <location>
        <begin position="356"/>
        <end position="374"/>
    </location>
</feature>
<dbReference type="PANTHER" id="PTHR13434:SF0">
    <property type="entry name" value="PROTEIN CASC3"/>
    <property type="match status" value="1"/>
</dbReference>
<dbReference type="GO" id="GO:0016607">
    <property type="term" value="C:nuclear speck"/>
    <property type="evidence" value="ECO:0007669"/>
    <property type="project" value="UniProtKB-SubCell"/>
</dbReference>
<keyword evidence="15" id="KW-0508">mRNA splicing</keyword>
<keyword evidence="14" id="KW-0866">Nonsense-mediated mRNA decay</keyword>
<feature type="compositionally biased region" description="Acidic residues" evidence="18">
    <location>
        <begin position="234"/>
        <end position="248"/>
    </location>
</feature>
<evidence type="ECO:0000256" key="11">
    <source>
        <dbReference type="ARBA" id="ARBA00022816"/>
    </source>
</evidence>
<dbReference type="EMBL" id="JI169520">
    <property type="protein sequence ID" value="ADY43945.1"/>
    <property type="molecule type" value="mRNA"/>
</dbReference>
<dbReference type="GO" id="GO:0006417">
    <property type="term" value="P:regulation of translation"/>
    <property type="evidence" value="ECO:0007669"/>
    <property type="project" value="UniProtKB-KW"/>
</dbReference>
<accession>F1L1E1</accession>
<dbReference type="AlphaFoldDB" id="F1L1E1"/>
<sequence>MSQEDGGIERQPDATIEKSGKCDEGVNSSTAERGMSEERADSNDSAQNGVNSVAEGAGVVENDSHSPPHLHRESKIGDGKSETSELTVDSEVPLKASDGAETAGDQGNANGALHDEEGSVGCTQQAANEDREDAAENVEKREVGDLQTAGNVVNDIEGDTRGQEPTENSGQSTEASMPTSTGEVDKDAKNDVDAGRSSSSEAFDNMNGHRHGQATPQEYTQEGDETHEIQNALTDEEAIVELDDDENVDNPAYIPKSGRYYMHDSRNANEERIQEPTRSRADGKWKHDRYDERSQRPKSRRELVNKYGFDIRDQKTEEGAHTGRTYASDTSRRDTRGKSDNRRTRDDQRGDGIGFTRNTYNNASRPSAQHNNRGGASGPATVYTQHTARIIRPSLHESSNIGGTGNAGRNEGDKVYSRNEGGGNRMRGGKNNRGVQQRPTRAQTGGSGGGGKRYSTQRLATNYAEQGSHTVNPLPTEWLPNFQQQQQQGAMHVAQPRSIQHEPPLASHAAPSPHHPPPAAIHAAPNFHMQPSDIVYFDPQQQLIRKQVPPPPRAKKRLEIVPPTQSNVAADTNRK</sequence>
<keyword evidence="9" id="KW-0507">mRNA processing</keyword>
<evidence type="ECO:0000256" key="8">
    <source>
        <dbReference type="ARBA" id="ARBA00022490"/>
    </source>
</evidence>
<feature type="compositionally biased region" description="Basic and acidic residues" evidence="18">
    <location>
        <begin position="62"/>
        <end position="83"/>
    </location>
</feature>
<evidence type="ECO:0000256" key="6">
    <source>
        <dbReference type="ARBA" id="ARBA00019964"/>
    </source>
</evidence>
<name>F1L1E1_ASCSU</name>
<evidence type="ECO:0000259" key="19">
    <source>
        <dbReference type="SMART" id="SM01044"/>
    </source>
</evidence>
<keyword evidence="11" id="KW-0509">mRNA transport</keyword>
<feature type="region of interest" description="Disordered" evidence="18">
    <location>
        <begin position="498"/>
        <end position="524"/>
    </location>
</feature>
<evidence type="ECO:0000256" key="9">
    <source>
        <dbReference type="ARBA" id="ARBA00022664"/>
    </source>
</evidence>
<evidence type="ECO:0000256" key="4">
    <source>
        <dbReference type="ARBA" id="ARBA00004556"/>
    </source>
</evidence>
<feature type="region of interest" description="Disordered" evidence="18">
    <location>
        <begin position="1"/>
        <end position="380"/>
    </location>
</feature>
<proteinExistence type="evidence at transcript level"/>
<feature type="compositionally biased region" description="Low complexity" evidence="18">
    <location>
        <begin position="503"/>
        <end position="512"/>
    </location>
</feature>
<feature type="region of interest" description="Disordered" evidence="18">
    <location>
        <begin position="546"/>
        <end position="575"/>
    </location>
</feature>
<dbReference type="Pfam" id="PF09405">
    <property type="entry name" value="Btz"/>
    <property type="match status" value="1"/>
</dbReference>
<evidence type="ECO:0000256" key="15">
    <source>
        <dbReference type="ARBA" id="ARBA00023187"/>
    </source>
</evidence>
<evidence type="ECO:0000256" key="13">
    <source>
        <dbReference type="ARBA" id="ARBA00022884"/>
    </source>
</evidence>
<dbReference type="GO" id="GO:0030425">
    <property type="term" value="C:dendrite"/>
    <property type="evidence" value="ECO:0007669"/>
    <property type="project" value="UniProtKB-SubCell"/>
</dbReference>
<evidence type="ECO:0000256" key="3">
    <source>
        <dbReference type="ARBA" id="ARBA00004324"/>
    </source>
</evidence>
<evidence type="ECO:0000256" key="12">
    <source>
        <dbReference type="ARBA" id="ARBA00022845"/>
    </source>
</evidence>
<protein>
    <recommendedName>
        <fullName evidence="6">Protein CASC3</fullName>
    </recommendedName>
</protein>
<dbReference type="GO" id="GO:0003729">
    <property type="term" value="F:mRNA binding"/>
    <property type="evidence" value="ECO:0007669"/>
    <property type="project" value="InterPro"/>
</dbReference>
<dbReference type="InterPro" id="IPR028544">
    <property type="entry name" value="CASC3"/>
</dbReference>
<dbReference type="InterPro" id="IPR018545">
    <property type="entry name" value="Btz_dom"/>
</dbReference>
<keyword evidence="7" id="KW-0813">Transport</keyword>
<evidence type="ECO:0000256" key="7">
    <source>
        <dbReference type="ARBA" id="ARBA00022448"/>
    </source>
</evidence>
<feature type="compositionally biased region" description="Polar residues" evidence="18">
    <location>
        <begin position="165"/>
        <end position="182"/>
    </location>
</feature>
<feature type="compositionally biased region" description="Basic and acidic residues" evidence="18">
    <location>
        <begin position="330"/>
        <end position="350"/>
    </location>
</feature>
<reference evidence="20" key="1">
    <citation type="journal article" date="2011" name="Genome Res.">
        <title>Deep small RNA sequencing from the nematode Ascaris reveals conservation, functional diversification, and novel developmental profiles.</title>
        <authorList>
            <person name="Wang J."/>
            <person name="Czech B."/>
            <person name="Crunk A."/>
            <person name="Wallace A."/>
            <person name="Mitreva M."/>
            <person name="Hannon G.J."/>
            <person name="Davis R.E."/>
        </authorList>
    </citation>
    <scope>NUCLEOTIDE SEQUENCE</scope>
</reference>
<keyword evidence="17" id="KW-0966">Cell projection</keyword>
<feature type="compositionally biased region" description="Basic and acidic residues" evidence="18">
    <location>
        <begin position="261"/>
        <end position="321"/>
    </location>
</feature>
<dbReference type="GO" id="GO:0035145">
    <property type="term" value="C:exon-exon junction complex"/>
    <property type="evidence" value="ECO:0007669"/>
    <property type="project" value="InterPro"/>
</dbReference>
<keyword evidence="10" id="KW-0747">Spliceosome</keyword>
<dbReference type="GO" id="GO:0008380">
    <property type="term" value="P:RNA splicing"/>
    <property type="evidence" value="ECO:0007669"/>
    <property type="project" value="UniProtKB-KW"/>
</dbReference>
<feature type="domain" description="Btz" evidence="19">
    <location>
        <begin position="215"/>
        <end position="316"/>
    </location>
</feature>
<dbReference type="GO" id="GO:0010494">
    <property type="term" value="C:cytoplasmic stress granule"/>
    <property type="evidence" value="ECO:0007669"/>
    <property type="project" value="UniProtKB-SubCell"/>
</dbReference>
<organism evidence="20">
    <name type="scientific">Ascaris suum</name>
    <name type="common">Pig roundworm</name>
    <name type="synonym">Ascaris lumbricoides</name>
    <dbReference type="NCBI Taxonomy" id="6253"/>
    <lineage>
        <taxon>Eukaryota</taxon>
        <taxon>Metazoa</taxon>
        <taxon>Ecdysozoa</taxon>
        <taxon>Nematoda</taxon>
        <taxon>Chromadorea</taxon>
        <taxon>Rhabditida</taxon>
        <taxon>Spirurina</taxon>
        <taxon>Ascaridomorpha</taxon>
        <taxon>Ascaridoidea</taxon>
        <taxon>Ascarididae</taxon>
        <taxon>Ascaris</taxon>
    </lineage>
</organism>
<dbReference type="PANTHER" id="PTHR13434">
    <property type="entry name" value="PROTEIN CASC3"/>
    <property type="match status" value="1"/>
</dbReference>
<keyword evidence="8" id="KW-0963">Cytoplasm</keyword>
<keyword evidence="16" id="KW-0539">Nucleus</keyword>
<feature type="compositionally biased region" description="Polar residues" evidence="18">
    <location>
        <begin position="435"/>
        <end position="444"/>
    </location>
</feature>
<feature type="region of interest" description="Disordered" evidence="18">
    <location>
        <begin position="392"/>
        <end position="455"/>
    </location>
</feature>
<feature type="compositionally biased region" description="Polar residues" evidence="18">
    <location>
        <begin position="563"/>
        <end position="575"/>
    </location>
</feature>
<dbReference type="SMART" id="SM01044">
    <property type="entry name" value="Btz"/>
    <property type="match status" value="1"/>
</dbReference>
<evidence type="ECO:0000256" key="18">
    <source>
        <dbReference type="SAM" id="MobiDB-lite"/>
    </source>
</evidence>
<evidence type="ECO:0000256" key="16">
    <source>
        <dbReference type="ARBA" id="ARBA00023242"/>
    </source>
</evidence>
<comment type="similarity">
    <text evidence="5">Belongs to the CASC3 family.</text>
</comment>
<evidence type="ECO:0000313" key="20">
    <source>
        <dbReference type="EMBL" id="ADY43945.1"/>
    </source>
</evidence>
<comment type="subcellular location">
    <subcellularLocation>
        <location evidence="2">Cell projection</location>
        <location evidence="2">Dendrite</location>
    </subcellularLocation>
    <subcellularLocation>
        <location evidence="1">Cytoplasm</location>
        <location evidence="1">Stress granule</location>
    </subcellularLocation>
    <subcellularLocation>
        <location evidence="4">Cytoplasm</location>
        <location evidence="4">Perinuclear region</location>
    </subcellularLocation>
    <subcellularLocation>
        <location evidence="3">Nucleus speckle</location>
    </subcellularLocation>
</comment>
<evidence type="ECO:0000256" key="14">
    <source>
        <dbReference type="ARBA" id="ARBA00023161"/>
    </source>
</evidence>
<dbReference type="GO" id="GO:0048471">
    <property type="term" value="C:perinuclear region of cytoplasm"/>
    <property type="evidence" value="ECO:0007669"/>
    <property type="project" value="UniProtKB-SubCell"/>
</dbReference>
<feature type="compositionally biased region" description="Basic and acidic residues" evidence="18">
    <location>
        <begin position="183"/>
        <end position="194"/>
    </location>
</feature>
<dbReference type="GO" id="GO:0051028">
    <property type="term" value="P:mRNA transport"/>
    <property type="evidence" value="ECO:0007669"/>
    <property type="project" value="UniProtKB-KW"/>
</dbReference>
<evidence type="ECO:0000256" key="2">
    <source>
        <dbReference type="ARBA" id="ARBA00004279"/>
    </source>
</evidence>
<evidence type="ECO:0000256" key="17">
    <source>
        <dbReference type="ARBA" id="ARBA00023273"/>
    </source>
</evidence>